<evidence type="ECO:0000313" key="2">
    <source>
        <dbReference type="Proteomes" id="UP001597546"/>
    </source>
</evidence>
<name>A0ABW5TUI4_9SPHI</name>
<protein>
    <recommendedName>
        <fullName evidence="3">DUF2314 domain-containing protein</fullName>
    </recommendedName>
</protein>
<comment type="caution">
    <text evidence="1">The sequence shown here is derived from an EMBL/GenBank/DDBJ whole genome shotgun (WGS) entry which is preliminary data.</text>
</comment>
<keyword evidence="2" id="KW-1185">Reference proteome</keyword>
<dbReference type="EMBL" id="JBHULV010000047">
    <property type="protein sequence ID" value="MFD2732766.1"/>
    <property type="molecule type" value="Genomic_DNA"/>
</dbReference>
<evidence type="ECO:0008006" key="3">
    <source>
        <dbReference type="Google" id="ProtNLM"/>
    </source>
</evidence>
<proteinExistence type="predicted"/>
<reference evidence="2" key="1">
    <citation type="journal article" date="2019" name="Int. J. Syst. Evol. Microbiol.">
        <title>The Global Catalogue of Microorganisms (GCM) 10K type strain sequencing project: providing services to taxonomists for standard genome sequencing and annotation.</title>
        <authorList>
            <consortium name="The Broad Institute Genomics Platform"/>
            <consortium name="The Broad Institute Genome Sequencing Center for Infectious Disease"/>
            <person name="Wu L."/>
            <person name="Ma J."/>
        </authorList>
    </citation>
    <scope>NUCLEOTIDE SEQUENCE [LARGE SCALE GENOMIC DNA]</scope>
    <source>
        <strain evidence="2">KCTC 42456</strain>
    </source>
</reference>
<dbReference type="RefSeq" id="WP_379047026.1">
    <property type="nucleotide sequence ID" value="NZ_JBHSKW010000063.1"/>
</dbReference>
<evidence type="ECO:0000313" key="1">
    <source>
        <dbReference type="EMBL" id="MFD2732766.1"/>
    </source>
</evidence>
<sequence>MNSVYKGLLMRYQNYLIEFYQLIEDKEITKPQELAKAGMVKDFLENLPDFESEFEIEFGIKTIVGSVETNWIAQFSADGFSVRSFTLDDLDEIDEWYFHYHDDSREYEGNLFTDGDWDLLLEEIAEIDNFDGKKVLAHFEYDVS</sequence>
<accession>A0ABW5TUI4</accession>
<gene>
    <name evidence="1" type="ORF">ACFSSE_13740</name>
</gene>
<dbReference type="Proteomes" id="UP001597546">
    <property type="component" value="Unassembled WGS sequence"/>
</dbReference>
<organism evidence="1 2">
    <name type="scientific">Pedobacter alpinus</name>
    <dbReference type="NCBI Taxonomy" id="1590643"/>
    <lineage>
        <taxon>Bacteria</taxon>
        <taxon>Pseudomonadati</taxon>
        <taxon>Bacteroidota</taxon>
        <taxon>Sphingobacteriia</taxon>
        <taxon>Sphingobacteriales</taxon>
        <taxon>Sphingobacteriaceae</taxon>
        <taxon>Pedobacter</taxon>
    </lineage>
</organism>